<accession>A0AAD9TV21</accession>
<dbReference type="EMBL" id="JANJYI010000007">
    <property type="protein sequence ID" value="KAK2642310.1"/>
    <property type="molecule type" value="Genomic_DNA"/>
</dbReference>
<evidence type="ECO:0000313" key="4">
    <source>
        <dbReference type="EMBL" id="KAK2642310.1"/>
    </source>
</evidence>
<dbReference type="SMART" id="SM00360">
    <property type="entry name" value="RRM"/>
    <property type="match status" value="1"/>
</dbReference>
<keyword evidence="1 2" id="KW-0694">RNA-binding</keyword>
<comment type="caution">
    <text evidence="4">The sequence shown here is derived from an EMBL/GenBank/DDBJ whole genome shotgun (WGS) entry which is preliminary data.</text>
</comment>
<evidence type="ECO:0000256" key="1">
    <source>
        <dbReference type="ARBA" id="ARBA00022884"/>
    </source>
</evidence>
<dbReference type="PANTHER" id="PTHR15481:SF0">
    <property type="entry name" value="LD23870P-RELATED"/>
    <property type="match status" value="1"/>
</dbReference>
<dbReference type="PANTHER" id="PTHR15481">
    <property type="entry name" value="RIBONUCLEIC ACID BINDING PROTEIN S1"/>
    <property type="match status" value="1"/>
</dbReference>
<dbReference type="Pfam" id="PF00076">
    <property type="entry name" value="RRM_1"/>
    <property type="match status" value="1"/>
</dbReference>
<protein>
    <recommendedName>
        <fullName evidence="3">RRM domain-containing protein</fullName>
    </recommendedName>
</protein>
<dbReference type="InterPro" id="IPR035979">
    <property type="entry name" value="RBD_domain_sf"/>
</dbReference>
<dbReference type="GO" id="GO:0000398">
    <property type="term" value="P:mRNA splicing, via spliceosome"/>
    <property type="evidence" value="ECO:0007669"/>
    <property type="project" value="TreeGrafter"/>
</dbReference>
<dbReference type="CDD" id="cd00590">
    <property type="entry name" value="RRM_SF"/>
    <property type="match status" value="1"/>
</dbReference>
<gene>
    <name evidence="4" type="ORF">Ddye_024073</name>
</gene>
<dbReference type="PROSITE" id="PS50102">
    <property type="entry name" value="RRM"/>
    <property type="match status" value="1"/>
</dbReference>
<dbReference type="InterPro" id="IPR000504">
    <property type="entry name" value="RRM_dom"/>
</dbReference>
<feature type="domain" description="RRM" evidence="3">
    <location>
        <begin position="10"/>
        <end position="87"/>
    </location>
</feature>
<dbReference type="GO" id="GO:0005737">
    <property type="term" value="C:cytoplasm"/>
    <property type="evidence" value="ECO:0007669"/>
    <property type="project" value="TreeGrafter"/>
</dbReference>
<keyword evidence="5" id="KW-1185">Reference proteome</keyword>
<dbReference type="GO" id="GO:0003723">
    <property type="term" value="F:RNA binding"/>
    <property type="evidence" value="ECO:0007669"/>
    <property type="project" value="UniProtKB-UniRule"/>
</dbReference>
<sequence length="197" mass="22519">MIRDIPVKLHSIFIDDLNPVVDQVCLWGIFKPHGKVRDIFLSPRSNSKGSTFAFIRFESEEEAERVAKRVDGMHVYGWPIRANMASYGWNKRMSGRTDRGIMQGKEGLIPEKARTSQSRHAGYQEQSKNKTFSEVVKRNLSDLKEGEFKNRKRVDRLSQRIPTPGCQSVMLVGGVIGEALMVDKLTLRRDLTEEKLL</sequence>
<proteinExistence type="predicted"/>
<evidence type="ECO:0000256" key="2">
    <source>
        <dbReference type="PROSITE-ProRule" id="PRU00176"/>
    </source>
</evidence>
<dbReference type="InterPro" id="IPR012677">
    <property type="entry name" value="Nucleotide-bd_a/b_plait_sf"/>
</dbReference>
<organism evidence="4 5">
    <name type="scientific">Dipteronia dyeriana</name>
    <dbReference type="NCBI Taxonomy" id="168575"/>
    <lineage>
        <taxon>Eukaryota</taxon>
        <taxon>Viridiplantae</taxon>
        <taxon>Streptophyta</taxon>
        <taxon>Embryophyta</taxon>
        <taxon>Tracheophyta</taxon>
        <taxon>Spermatophyta</taxon>
        <taxon>Magnoliopsida</taxon>
        <taxon>eudicotyledons</taxon>
        <taxon>Gunneridae</taxon>
        <taxon>Pentapetalae</taxon>
        <taxon>rosids</taxon>
        <taxon>malvids</taxon>
        <taxon>Sapindales</taxon>
        <taxon>Sapindaceae</taxon>
        <taxon>Hippocastanoideae</taxon>
        <taxon>Acereae</taxon>
        <taxon>Dipteronia</taxon>
    </lineage>
</organism>
<dbReference type="AlphaFoldDB" id="A0AAD9TV21"/>
<dbReference type="Proteomes" id="UP001280121">
    <property type="component" value="Unassembled WGS sequence"/>
</dbReference>
<dbReference type="GO" id="GO:0061574">
    <property type="term" value="C:ASAP complex"/>
    <property type="evidence" value="ECO:0007669"/>
    <property type="project" value="TreeGrafter"/>
</dbReference>
<dbReference type="GO" id="GO:0005654">
    <property type="term" value="C:nucleoplasm"/>
    <property type="evidence" value="ECO:0007669"/>
    <property type="project" value="TreeGrafter"/>
</dbReference>
<name>A0AAD9TV21_9ROSI</name>
<evidence type="ECO:0000313" key="5">
    <source>
        <dbReference type="Proteomes" id="UP001280121"/>
    </source>
</evidence>
<reference evidence="4" key="1">
    <citation type="journal article" date="2023" name="Plant J.">
        <title>Genome sequences and population genomics provide insights into the demographic history, inbreeding, and mutation load of two 'living fossil' tree species of Dipteronia.</title>
        <authorList>
            <person name="Feng Y."/>
            <person name="Comes H.P."/>
            <person name="Chen J."/>
            <person name="Zhu S."/>
            <person name="Lu R."/>
            <person name="Zhang X."/>
            <person name="Li P."/>
            <person name="Qiu J."/>
            <person name="Olsen K.M."/>
            <person name="Qiu Y."/>
        </authorList>
    </citation>
    <scope>NUCLEOTIDE SEQUENCE</scope>
    <source>
        <strain evidence="4">KIB01</strain>
    </source>
</reference>
<dbReference type="SUPFAM" id="SSF54928">
    <property type="entry name" value="RNA-binding domain, RBD"/>
    <property type="match status" value="1"/>
</dbReference>
<evidence type="ECO:0000259" key="3">
    <source>
        <dbReference type="PROSITE" id="PS50102"/>
    </source>
</evidence>
<dbReference type="Gene3D" id="3.30.70.330">
    <property type="match status" value="1"/>
</dbReference>